<name>A0A9D1NED2_9FIRM</name>
<feature type="domain" description="N-acetyltransferase" evidence="1">
    <location>
        <begin position="40"/>
        <end position="195"/>
    </location>
</feature>
<dbReference type="Pfam" id="PF00583">
    <property type="entry name" value="Acetyltransf_1"/>
    <property type="match status" value="1"/>
</dbReference>
<gene>
    <name evidence="2" type="ORF">IAA62_01130</name>
</gene>
<reference evidence="2" key="2">
    <citation type="journal article" date="2021" name="PeerJ">
        <title>Extensive microbial diversity within the chicken gut microbiome revealed by metagenomics and culture.</title>
        <authorList>
            <person name="Gilroy R."/>
            <person name="Ravi A."/>
            <person name="Getino M."/>
            <person name="Pursley I."/>
            <person name="Horton D.L."/>
            <person name="Alikhan N.F."/>
            <person name="Baker D."/>
            <person name="Gharbi K."/>
            <person name="Hall N."/>
            <person name="Watson M."/>
            <person name="Adriaenssens E.M."/>
            <person name="Foster-Nyarko E."/>
            <person name="Jarju S."/>
            <person name="Secka A."/>
            <person name="Antonio M."/>
            <person name="Oren A."/>
            <person name="Chaudhuri R.R."/>
            <person name="La Ragione R."/>
            <person name="Hildebrand F."/>
            <person name="Pallen M.J."/>
        </authorList>
    </citation>
    <scope>NUCLEOTIDE SEQUENCE</scope>
    <source>
        <strain evidence="2">CHK186-9395</strain>
    </source>
</reference>
<dbReference type="InterPro" id="IPR016181">
    <property type="entry name" value="Acyl_CoA_acyltransferase"/>
</dbReference>
<protein>
    <submittedName>
        <fullName evidence="2">N-acetyltransferase</fullName>
    </submittedName>
</protein>
<dbReference type="PROSITE" id="PS51186">
    <property type="entry name" value="GNAT"/>
    <property type="match status" value="1"/>
</dbReference>
<evidence type="ECO:0000259" key="1">
    <source>
        <dbReference type="PROSITE" id="PS51186"/>
    </source>
</evidence>
<comment type="caution">
    <text evidence="2">The sequence shown here is derived from an EMBL/GenBank/DDBJ whole genome shotgun (WGS) entry which is preliminary data.</text>
</comment>
<reference evidence="2" key="1">
    <citation type="submission" date="2020-10" db="EMBL/GenBank/DDBJ databases">
        <authorList>
            <person name="Gilroy R."/>
        </authorList>
    </citation>
    <scope>NUCLEOTIDE SEQUENCE</scope>
    <source>
        <strain evidence="2">CHK186-9395</strain>
    </source>
</reference>
<dbReference type="AlphaFoldDB" id="A0A9D1NED2"/>
<evidence type="ECO:0000313" key="3">
    <source>
        <dbReference type="Proteomes" id="UP000886861"/>
    </source>
</evidence>
<dbReference type="EMBL" id="DVOJ01000005">
    <property type="protein sequence ID" value="HIV01144.1"/>
    <property type="molecule type" value="Genomic_DNA"/>
</dbReference>
<sequence length="198" mass="23174">MKEYIICWQFHDLYDIIKNKGENVDLKLVVPQKEDLWFKKEIKEDPNTMDYNAGYDLNFSGYNRENGIIRTDIKELEEVWSKKWIGNEPTNFYYYIKDGDTFIGEIYAKFDSSKNSHEIGIVIKGEHRGKGYATPAIKLLCEKLKENGVKNLYHKLPMSRKSAIKADINNGFVVIKENIDGMKKFGEIEKVVYLEKKQ</sequence>
<organism evidence="2 3">
    <name type="scientific">Candidatus Caccopulliclostridium gallistercoris</name>
    <dbReference type="NCBI Taxonomy" id="2840719"/>
    <lineage>
        <taxon>Bacteria</taxon>
        <taxon>Bacillati</taxon>
        <taxon>Bacillota</taxon>
        <taxon>Clostridia</taxon>
        <taxon>Candidatus Caccopulliclostridium</taxon>
    </lineage>
</organism>
<accession>A0A9D1NED2</accession>
<dbReference type="CDD" id="cd04301">
    <property type="entry name" value="NAT_SF"/>
    <property type="match status" value="1"/>
</dbReference>
<evidence type="ECO:0000313" key="2">
    <source>
        <dbReference type="EMBL" id="HIV01144.1"/>
    </source>
</evidence>
<dbReference type="Gene3D" id="3.40.630.30">
    <property type="match status" value="1"/>
</dbReference>
<dbReference type="GO" id="GO:0016747">
    <property type="term" value="F:acyltransferase activity, transferring groups other than amino-acyl groups"/>
    <property type="evidence" value="ECO:0007669"/>
    <property type="project" value="InterPro"/>
</dbReference>
<proteinExistence type="predicted"/>
<dbReference type="SUPFAM" id="SSF55729">
    <property type="entry name" value="Acyl-CoA N-acyltransferases (Nat)"/>
    <property type="match status" value="1"/>
</dbReference>
<dbReference type="InterPro" id="IPR000182">
    <property type="entry name" value="GNAT_dom"/>
</dbReference>
<dbReference type="Proteomes" id="UP000886861">
    <property type="component" value="Unassembled WGS sequence"/>
</dbReference>